<proteinExistence type="predicted"/>
<name>A0A2D1KPW0_9LACO</name>
<keyword evidence="2" id="KW-1185">Reference proteome</keyword>
<dbReference type="InterPro" id="IPR023393">
    <property type="entry name" value="START-like_dom_sf"/>
</dbReference>
<dbReference type="Gene3D" id="3.30.530.20">
    <property type="match status" value="1"/>
</dbReference>
<dbReference type="AlphaFoldDB" id="A0A2D1KPW0"/>
<organism evidence="1 2">
    <name type="scientific">Loigolactobacillus coryniformis subsp. torquens DSM 20004 = KCTC 3535</name>
    <dbReference type="NCBI Taxonomy" id="1423822"/>
    <lineage>
        <taxon>Bacteria</taxon>
        <taxon>Bacillati</taxon>
        <taxon>Bacillota</taxon>
        <taxon>Bacilli</taxon>
        <taxon>Lactobacillales</taxon>
        <taxon>Lactobacillaceae</taxon>
        <taxon>Loigolactobacillus</taxon>
    </lineage>
</organism>
<gene>
    <name evidence="1" type="ORF">LC20004_09465</name>
</gene>
<dbReference type="RefSeq" id="WP_010014783.1">
    <property type="nucleotide sequence ID" value="NZ_AEOS01000341.1"/>
</dbReference>
<dbReference type="OrthoDB" id="2190459at2"/>
<dbReference type="KEGG" id="lcy:LC20004_09465"/>
<evidence type="ECO:0000313" key="1">
    <source>
        <dbReference type="EMBL" id="ATO44131.1"/>
    </source>
</evidence>
<evidence type="ECO:0000313" key="2">
    <source>
        <dbReference type="Proteomes" id="UP000223559"/>
    </source>
</evidence>
<reference evidence="1 2" key="1">
    <citation type="submission" date="2016-10" db="EMBL/GenBank/DDBJ databases">
        <title>The whole genome sequencing and assembly of L. cotyniformis subsp. torquens DSM 20004 strain.</title>
        <authorList>
            <person name="Park M.-K."/>
            <person name="Lee Y.-J."/>
            <person name="Yi H."/>
            <person name="Bahn Y.-S."/>
            <person name="Kim J.F."/>
            <person name="Lee D.-W."/>
        </authorList>
    </citation>
    <scope>NUCLEOTIDE SEQUENCE [LARGE SCALE GENOMIC DNA]</scope>
    <source>
        <strain evidence="1 2">DSM 20004</strain>
    </source>
</reference>
<accession>A0A2D1KPW0</accession>
<protein>
    <submittedName>
        <fullName evidence="1">Uncharacterized protein</fullName>
    </submittedName>
</protein>
<dbReference type="SUPFAM" id="SSF55961">
    <property type="entry name" value="Bet v1-like"/>
    <property type="match status" value="1"/>
</dbReference>
<sequence>MQKAVFTNILDVTTSMTGIQALLADPRRLHEWVPDIQSVTAVAAQFQVTRGAGALNKHEVITVTNSGTMITYHSRQGWLEYDLVFTLRQVTAGVQIQEDLYLLDENNLPLSLLAPIAKHAFNVNLERLAQIVA</sequence>
<dbReference type="Proteomes" id="UP000223559">
    <property type="component" value="Chromosome"/>
</dbReference>
<dbReference type="EMBL" id="CP017697">
    <property type="protein sequence ID" value="ATO44131.1"/>
    <property type="molecule type" value="Genomic_DNA"/>
</dbReference>